<comment type="caution">
    <text evidence="2">The sequence shown here is derived from an EMBL/GenBank/DDBJ whole genome shotgun (WGS) entry which is preliminary data.</text>
</comment>
<feature type="region of interest" description="Disordered" evidence="1">
    <location>
        <begin position="1"/>
        <end position="109"/>
    </location>
</feature>
<organism evidence="2 3">
    <name type="scientific">Effrenium voratum</name>
    <dbReference type="NCBI Taxonomy" id="2562239"/>
    <lineage>
        <taxon>Eukaryota</taxon>
        <taxon>Sar</taxon>
        <taxon>Alveolata</taxon>
        <taxon>Dinophyceae</taxon>
        <taxon>Suessiales</taxon>
        <taxon>Symbiodiniaceae</taxon>
        <taxon>Effrenium</taxon>
    </lineage>
</organism>
<name>A0AA36HK85_9DINO</name>
<sequence>MVKKSKGALAKAKLKPEAEDDEEEEEEEEAMASEGEDMSDEEAEGEEEEDEEDDEEEGNLKVFVGNIRWSKAGQSSGRSSKPAARSQASRRRRSWPSSPSRAARLWRRP</sequence>
<protein>
    <submittedName>
        <fullName evidence="2">Uncharacterized protein</fullName>
    </submittedName>
</protein>
<reference evidence="2" key="1">
    <citation type="submission" date="2023-08" db="EMBL/GenBank/DDBJ databases">
        <authorList>
            <person name="Chen Y."/>
            <person name="Shah S."/>
            <person name="Dougan E. K."/>
            <person name="Thang M."/>
            <person name="Chan C."/>
        </authorList>
    </citation>
    <scope>NUCLEOTIDE SEQUENCE</scope>
</reference>
<proteinExistence type="predicted"/>
<evidence type="ECO:0000313" key="2">
    <source>
        <dbReference type="EMBL" id="CAJ1370326.1"/>
    </source>
</evidence>
<dbReference type="EMBL" id="CAUJNA010000009">
    <property type="protein sequence ID" value="CAJ1370326.1"/>
    <property type="molecule type" value="Genomic_DNA"/>
</dbReference>
<evidence type="ECO:0000256" key="1">
    <source>
        <dbReference type="SAM" id="MobiDB-lite"/>
    </source>
</evidence>
<gene>
    <name evidence="2" type="ORF">EVOR1521_LOCUS916</name>
</gene>
<accession>A0AA36HK85</accession>
<dbReference type="Proteomes" id="UP001178507">
    <property type="component" value="Unassembled WGS sequence"/>
</dbReference>
<feature type="compositionally biased region" description="Low complexity" evidence="1">
    <location>
        <begin position="78"/>
        <end position="87"/>
    </location>
</feature>
<dbReference type="AlphaFoldDB" id="A0AA36HK85"/>
<keyword evidence="3" id="KW-1185">Reference proteome</keyword>
<evidence type="ECO:0000313" key="3">
    <source>
        <dbReference type="Proteomes" id="UP001178507"/>
    </source>
</evidence>
<feature type="compositionally biased region" description="Acidic residues" evidence="1">
    <location>
        <begin position="18"/>
        <end position="57"/>
    </location>
</feature>